<evidence type="ECO:0000313" key="2">
    <source>
        <dbReference type="EMBL" id="TDU87571.1"/>
    </source>
</evidence>
<accession>A0A4R7T6W6</accession>
<keyword evidence="3" id="KW-1185">Reference proteome</keyword>
<name>A0A4R7T6W6_9ACTN</name>
<reference evidence="2 3" key="1">
    <citation type="submission" date="2019-03" db="EMBL/GenBank/DDBJ databases">
        <title>Genomic Encyclopedia of Type Strains, Phase III (KMG-III): the genomes of soil and plant-associated and newly described type strains.</title>
        <authorList>
            <person name="Whitman W."/>
        </authorList>
    </citation>
    <scope>NUCLEOTIDE SEQUENCE [LARGE SCALE GENOMIC DNA]</scope>
    <source>
        <strain evidence="2 3">VKM Ac-2575</strain>
    </source>
</reference>
<proteinExistence type="predicted"/>
<organism evidence="2 3">
    <name type="scientific">Kribbella voronezhensis</name>
    <dbReference type="NCBI Taxonomy" id="2512212"/>
    <lineage>
        <taxon>Bacteria</taxon>
        <taxon>Bacillati</taxon>
        <taxon>Actinomycetota</taxon>
        <taxon>Actinomycetes</taxon>
        <taxon>Propionibacteriales</taxon>
        <taxon>Kribbellaceae</taxon>
        <taxon>Kribbella</taxon>
    </lineage>
</organism>
<dbReference type="RefSeq" id="WP_133977327.1">
    <property type="nucleotide sequence ID" value="NZ_SOCE01000001.1"/>
</dbReference>
<dbReference type="Pfam" id="PF21780">
    <property type="entry name" value="DUF6875"/>
    <property type="match status" value="1"/>
</dbReference>
<dbReference type="InterPro" id="IPR049240">
    <property type="entry name" value="DUF6875"/>
</dbReference>
<comment type="caution">
    <text evidence="2">The sequence shown here is derived from an EMBL/GenBank/DDBJ whole genome shotgun (WGS) entry which is preliminary data.</text>
</comment>
<gene>
    <name evidence="2" type="ORF">EV138_1095</name>
</gene>
<dbReference type="EMBL" id="SOCE01000001">
    <property type="protein sequence ID" value="TDU87571.1"/>
    <property type="molecule type" value="Genomic_DNA"/>
</dbReference>
<sequence length="212" mass="24116">MRWRNGRYLWSIHDLETDTSGDSSIQTLQIVADWSQKFLVNGHPDLGRTGPVCPFTRPSIDRNLFYLACRETEASIEDLAEEVLEYKDWHAELAVSLNEKEKQLLTILVALPFFDPNNSTELDRLQAVLKDDFVTQGLMVGQFHPACEQPGLWNDGFRPLVAPVPLLAIRYMVPFDLPFLVGSPHHLEAYLAQFAPMIPSRVRDDLIKRLAG</sequence>
<feature type="domain" description="DUF6875" evidence="1">
    <location>
        <begin position="29"/>
        <end position="204"/>
    </location>
</feature>
<evidence type="ECO:0000313" key="3">
    <source>
        <dbReference type="Proteomes" id="UP000295151"/>
    </source>
</evidence>
<dbReference type="AlphaFoldDB" id="A0A4R7T6W6"/>
<protein>
    <recommendedName>
        <fullName evidence="1">DUF6875 domain-containing protein</fullName>
    </recommendedName>
</protein>
<dbReference type="OrthoDB" id="8420726at2"/>
<dbReference type="Proteomes" id="UP000295151">
    <property type="component" value="Unassembled WGS sequence"/>
</dbReference>
<evidence type="ECO:0000259" key="1">
    <source>
        <dbReference type="Pfam" id="PF21780"/>
    </source>
</evidence>